<evidence type="ECO:0000259" key="4">
    <source>
        <dbReference type="Pfam" id="PF20620"/>
    </source>
</evidence>
<evidence type="ECO:0000259" key="3">
    <source>
        <dbReference type="Pfam" id="PF16375"/>
    </source>
</evidence>
<feature type="compositionally biased region" description="Basic and acidic residues" evidence="1">
    <location>
        <begin position="658"/>
        <end position="670"/>
    </location>
</feature>
<evidence type="ECO:0000259" key="2">
    <source>
        <dbReference type="Pfam" id="PF07944"/>
    </source>
</evidence>
<dbReference type="EMBL" id="JBHUOP010000002">
    <property type="protein sequence ID" value="MFD2839901.1"/>
    <property type="molecule type" value="Genomic_DNA"/>
</dbReference>
<organism evidence="5 6">
    <name type="scientific">Populibacterium corticicola</name>
    <dbReference type="NCBI Taxonomy" id="1812826"/>
    <lineage>
        <taxon>Bacteria</taxon>
        <taxon>Bacillati</taxon>
        <taxon>Actinomycetota</taxon>
        <taxon>Actinomycetes</taxon>
        <taxon>Micrococcales</taxon>
        <taxon>Jonesiaceae</taxon>
        <taxon>Populibacterium</taxon>
    </lineage>
</organism>
<accession>A0ABW5XBT2</accession>
<name>A0ABW5XBT2_9MICO</name>
<feature type="domain" description="DUF4986" evidence="3">
    <location>
        <begin position="520"/>
        <end position="552"/>
    </location>
</feature>
<proteinExistence type="predicted"/>
<evidence type="ECO:0000313" key="6">
    <source>
        <dbReference type="Proteomes" id="UP001597391"/>
    </source>
</evidence>
<dbReference type="PANTHER" id="PTHR31151">
    <property type="entry name" value="PROLINE-TRNA LIGASE (DUF1680)"/>
    <property type="match status" value="1"/>
</dbReference>
<comment type="caution">
    <text evidence="5">The sequence shown here is derived from an EMBL/GenBank/DDBJ whole genome shotgun (WGS) entry which is preliminary data.</text>
</comment>
<dbReference type="PANTHER" id="PTHR31151:SF0">
    <property type="entry name" value="PROLINE-TRNA LIGASE (DUF1680)"/>
    <property type="match status" value="1"/>
</dbReference>
<reference evidence="6" key="1">
    <citation type="journal article" date="2019" name="Int. J. Syst. Evol. Microbiol.">
        <title>The Global Catalogue of Microorganisms (GCM) 10K type strain sequencing project: providing services to taxonomists for standard genome sequencing and annotation.</title>
        <authorList>
            <consortium name="The Broad Institute Genomics Platform"/>
            <consortium name="The Broad Institute Genome Sequencing Center for Infectious Disease"/>
            <person name="Wu L."/>
            <person name="Ma J."/>
        </authorList>
    </citation>
    <scope>NUCLEOTIDE SEQUENCE [LARGE SCALE GENOMIC DNA]</scope>
    <source>
        <strain evidence="6">KCTC 33576</strain>
    </source>
</reference>
<dbReference type="Pfam" id="PF20620">
    <property type="entry name" value="DUF6805"/>
    <property type="match status" value="1"/>
</dbReference>
<protein>
    <submittedName>
        <fullName evidence="5">Beta-L-arabinofuranosidase domain-containing protein</fullName>
    </submittedName>
</protein>
<evidence type="ECO:0000313" key="5">
    <source>
        <dbReference type="EMBL" id="MFD2839901.1"/>
    </source>
</evidence>
<keyword evidence="6" id="KW-1185">Reference proteome</keyword>
<feature type="region of interest" description="Disordered" evidence="1">
    <location>
        <begin position="651"/>
        <end position="670"/>
    </location>
</feature>
<dbReference type="Pfam" id="PF07944">
    <property type="entry name" value="Beta-AFase-like_GH127_cat"/>
    <property type="match status" value="1"/>
</dbReference>
<dbReference type="InterPro" id="IPR032275">
    <property type="entry name" value="DUF4986"/>
</dbReference>
<dbReference type="InterPro" id="IPR046544">
    <property type="entry name" value="GH146_SB_dom"/>
</dbReference>
<gene>
    <name evidence="5" type="ORF">ACFSYH_04870</name>
</gene>
<feature type="domain" description="Non-reducing end beta-L-arabinofuranosidase-like GH127 catalytic" evidence="2">
    <location>
        <begin position="9"/>
        <end position="395"/>
    </location>
</feature>
<evidence type="ECO:0000256" key="1">
    <source>
        <dbReference type="SAM" id="MobiDB-lite"/>
    </source>
</evidence>
<sequence>MRPLSPGSIRLTTGPFAQAQELGAHYILSLDPDRLLAPYRREAGLPSPTNSYGNWENSGLDGHTLGHVLSTAAHLHAATGSQDGSRLVANLVQGIKEAQDHLGTGYVGGIPQGSQLWERVASGAVEPDSFGLNGAWVPWYNLHKLFAGLIDAHQLTASTEALEVVTKLADWWLTIARQMSDDTHEAMLRTEFGAMNAAFADLFELTGTEGYLWLAYRFTDQSLFGPLSSGEHVLPGKHANTQIAKAYGYARVAAVAEDSGYWTAAANLWKQVTTRHTYIFGGNSVREHFTESLSAGFDSEQGPETCNTYNLLRLTHELLAAPESILSSCEVTRDDLLDFYERALFNHVLSSQHPETGGLVYFTPVRPDQYRVYSQAQQCFWCCVGTGMENHTRYPELIGANDNDTLFVNFGIAATIDWAERGLSVEVLDTVTSASELAVRLVAAPSEPVSIAVRLPWWSRRNNRTSWSVHTRVFEPGEVLRFPLAKRVTAHIIADDPASGVQWVAFQRGPLALAAATSASELTGLVADDSRMGHVAQGPIRPLAGVPVVVADGPLLPDVSAGGLLANLLPMGAQPLGVLDEAKVVFEDDVDEARADPTLHAALDALAPRPGEPTVALKIVSASNEHTSVALAPLYQVHDTRYTMYFPVTSVPEPSPVKTDESEEGHQPDPRKFEAAAEVRTALARLDARNEQLDTGLLDFVAAGEQQPESDHHFSGLDSLAQVEDGHRWRDATGWFSYRLRATAHDEGAELTDDTEHATGAHVLDDGDGDQPAALTLTIVASQQLSPSRAAILIDGVPVGDIELSARTLASEPPQDFRFPIKQASTTKPGTHLVVTIRAEVAESSEIGALTPRIHHVRLRA</sequence>
<dbReference type="RefSeq" id="WP_377465486.1">
    <property type="nucleotide sequence ID" value="NZ_JBHUOP010000002.1"/>
</dbReference>
<feature type="domain" description="Glycoside hydrolase GH146 substrate-binding" evidence="4">
    <location>
        <begin position="693"/>
        <end position="745"/>
    </location>
</feature>
<dbReference type="InterPro" id="IPR012878">
    <property type="entry name" value="Beta-AFase-like_GH127_cat"/>
</dbReference>
<dbReference type="SUPFAM" id="SSF48208">
    <property type="entry name" value="Six-hairpin glycosidases"/>
    <property type="match status" value="1"/>
</dbReference>
<dbReference type="InterPro" id="IPR008928">
    <property type="entry name" value="6-hairpin_glycosidase_sf"/>
</dbReference>
<dbReference type="Proteomes" id="UP001597391">
    <property type="component" value="Unassembled WGS sequence"/>
</dbReference>
<dbReference type="Pfam" id="PF16375">
    <property type="entry name" value="DUF4986"/>
    <property type="match status" value="1"/>
</dbReference>